<reference evidence="4 5" key="1">
    <citation type="submission" date="2019-05" db="EMBL/GenBank/DDBJ databases">
        <title>Marivita sp. nov. isolated from sea sediment.</title>
        <authorList>
            <person name="Kim W."/>
        </authorList>
    </citation>
    <scope>NUCLEOTIDE SEQUENCE [LARGE SCALE GENOMIC DNA]</scope>
    <source>
        <strain evidence="4 5">CAU 1492</strain>
    </source>
</reference>
<dbReference type="InterPro" id="IPR018976">
    <property type="entry name" value="Imelysin-like"/>
</dbReference>
<comment type="caution">
    <text evidence="4">The sequence shown here is derived from an EMBL/GenBank/DDBJ whole genome shotgun (WGS) entry which is preliminary data.</text>
</comment>
<evidence type="ECO:0000313" key="5">
    <source>
        <dbReference type="Proteomes" id="UP001191082"/>
    </source>
</evidence>
<evidence type="ECO:0000259" key="3">
    <source>
        <dbReference type="Pfam" id="PF09375"/>
    </source>
</evidence>
<dbReference type="Pfam" id="PF09375">
    <property type="entry name" value="Peptidase_M75"/>
    <property type="match status" value="1"/>
</dbReference>
<dbReference type="InterPro" id="IPR034984">
    <property type="entry name" value="Imelysin-like_IPPA"/>
</dbReference>
<sequence>MAPLLALAFTAPANADVAEVVDSHILPALTDFADATEQLDSAAQADCTAKALRPAYHTAFDAWGPLADLRLGPSENGALSVVFWPDARGFTPKALRQILGSDDAGMLTPEAFSDASIAARGLMALDMMLYDPAFADYGPQDRACALVQAISADLARQAVALETGWDAFAPKLRAPGGDGNAQFQDASEALRAIYTQITASLEFTADTRLGGPLGTFDRPRPRRAEAWRSQRSLPNVLNVARAAHAMAQALADHPLPETDEALEAVERAGAAIADPSFQNITDLQARLKVEVLQQAVRALKLSITTEVGAELGISAGFNAQDGD</sequence>
<proteinExistence type="predicted"/>
<feature type="domain" description="Imelysin-like" evidence="3">
    <location>
        <begin position="25"/>
        <end position="300"/>
    </location>
</feature>
<evidence type="ECO:0000313" key="4">
    <source>
        <dbReference type="EMBL" id="TMV13596.1"/>
    </source>
</evidence>
<name>A0ABY2XBB0_9RHOB</name>
<evidence type="ECO:0000256" key="1">
    <source>
        <dbReference type="ARBA" id="ARBA00004196"/>
    </source>
</evidence>
<protein>
    <submittedName>
        <fullName evidence="4">Signal peptidase</fullName>
    </submittedName>
</protein>
<dbReference type="Proteomes" id="UP001191082">
    <property type="component" value="Unassembled WGS sequence"/>
</dbReference>
<keyword evidence="2" id="KW-0732">Signal</keyword>
<organism evidence="4 5">
    <name type="scientific">Arenibacterium halophilum</name>
    <dbReference type="NCBI Taxonomy" id="2583821"/>
    <lineage>
        <taxon>Bacteria</taxon>
        <taxon>Pseudomonadati</taxon>
        <taxon>Pseudomonadota</taxon>
        <taxon>Alphaproteobacteria</taxon>
        <taxon>Rhodobacterales</taxon>
        <taxon>Paracoccaceae</taxon>
        <taxon>Arenibacterium</taxon>
    </lineage>
</organism>
<evidence type="ECO:0000256" key="2">
    <source>
        <dbReference type="ARBA" id="ARBA00022729"/>
    </source>
</evidence>
<dbReference type="Gene3D" id="1.20.1420.20">
    <property type="entry name" value="M75 peptidase, HXXE motif"/>
    <property type="match status" value="1"/>
</dbReference>
<gene>
    <name evidence="4" type="ORF">FGK64_12740</name>
</gene>
<keyword evidence="5" id="KW-1185">Reference proteome</keyword>
<dbReference type="CDD" id="cd14659">
    <property type="entry name" value="Imelysin-like_IPPA"/>
    <property type="match status" value="1"/>
</dbReference>
<dbReference type="InterPro" id="IPR038352">
    <property type="entry name" value="Imelysin_sf"/>
</dbReference>
<accession>A0ABY2XBB0</accession>
<comment type="subcellular location">
    <subcellularLocation>
        <location evidence="1">Cell envelope</location>
    </subcellularLocation>
</comment>
<dbReference type="EMBL" id="VCPC01000002">
    <property type="protein sequence ID" value="TMV13596.1"/>
    <property type="molecule type" value="Genomic_DNA"/>
</dbReference>